<dbReference type="InterPro" id="IPR011712">
    <property type="entry name" value="Sig_transdc_His_kin_sub3_dim/P"/>
</dbReference>
<evidence type="ECO:0000256" key="4">
    <source>
        <dbReference type="ARBA" id="ARBA00022679"/>
    </source>
</evidence>
<dbReference type="CDD" id="cd16917">
    <property type="entry name" value="HATPase_UhpB-NarQ-NarX-like"/>
    <property type="match status" value="1"/>
</dbReference>
<feature type="transmembrane region" description="Helical" evidence="9">
    <location>
        <begin position="82"/>
        <end position="105"/>
    </location>
</feature>
<dbReference type="SUPFAM" id="SSF55874">
    <property type="entry name" value="ATPase domain of HSP90 chaperone/DNA topoisomerase II/histidine kinase"/>
    <property type="match status" value="1"/>
</dbReference>
<dbReference type="RefSeq" id="WP_109687204.1">
    <property type="nucleotide sequence ID" value="NZ_QGDN01000001.1"/>
</dbReference>
<keyword evidence="9" id="KW-0472">Membrane</keyword>
<dbReference type="GO" id="GO:0005524">
    <property type="term" value="F:ATP binding"/>
    <property type="evidence" value="ECO:0007669"/>
    <property type="project" value="UniProtKB-KW"/>
</dbReference>
<dbReference type="Gene3D" id="1.10.1760.20">
    <property type="match status" value="1"/>
</dbReference>
<dbReference type="InterPro" id="IPR050482">
    <property type="entry name" value="Sensor_HK_TwoCompSys"/>
</dbReference>
<feature type="domain" description="Signal transduction histidine kinase subgroup 3 dimerisation and phosphoacceptor" evidence="10">
    <location>
        <begin position="212"/>
        <end position="276"/>
    </location>
</feature>
<organism evidence="11 12">
    <name type="scientific">Branchiibius hedensis</name>
    <dbReference type="NCBI Taxonomy" id="672460"/>
    <lineage>
        <taxon>Bacteria</taxon>
        <taxon>Bacillati</taxon>
        <taxon>Actinomycetota</taxon>
        <taxon>Actinomycetes</taxon>
        <taxon>Micrococcales</taxon>
        <taxon>Dermacoccaceae</taxon>
        <taxon>Branchiibius</taxon>
    </lineage>
</organism>
<dbReference type="Proteomes" id="UP000250028">
    <property type="component" value="Unassembled WGS sequence"/>
</dbReference>
<protein>
    <recommendedName>
        <fullName evidence="2">histidine kinase</fullName>
        <ecNumber evidence="2">2.7.13.3</ecNumber>
    </recommendedName>
</protein>
<keyword evidence="5" id="KW-0547">Nucleotide-binding</keyword>
<evidence type="ECO:0000313" key="11">
    <source>
        <dbReference type="EMBL" id="SSA35731.1"/>
    </source>
</evidence>
<dbReference type="GO" id="GO:0000155">
    <property type="term" value="F:phosphorelay sensor kinase activity"/>
    <property type="evidence" value="ECO:0007669"/>
    <property type="project" value="InterPro"/>
</dbReference>
<keyword evidence="4" id="KW-0808">Transferase</keyword>
<keyword evidence="9" id="KW-1133">Transmembrane helix</keyword>
<proteinExistence type="predicted"/>
<evidence type="ECO:0000256" key="7">
    <source>
        <dbReference type="ARBA" id="ARBA00022840"/>
    </source>
</evidence>
<dbReference type="PANTHER" id="PTHR24421">
    <property type="entry name" value="NITRATE/NITRITE SENSOR PROTEIN NARX-RELATED"/>
    <property type="match status" value="1"/>
</dbReference>
<evidence type="ECO:0000256" key="5">
    <source>
        <dbReference type="ARBA" id="ARBA00022741"/>
    </source>
</evidence>
<feature type="transmembrane region" description="Helical" evidence="9">
    <location>
        <begin position="160"/>
        <end position="183"/>
    </location>
</feature>
<dbReference type="AlphaFoldDB" id="A0A2Y8ZTK7"/>
<feature type="transmembrane region" description="Helical" evidence="9">
    <location>
        <begin position="16"/>
        <end position="38"/>
    </location>
</feature>
<dbReference type="InterPro" id="IPR036890">
    <property type="entry name" value="HATPase_C_sf"/>
</dbReference>
<evidence type="ECO:0000256" key="9">
    <source>
        <dbReference type="SAM" id="Phobius"/>
    </source>
</evidence>
<evidence type="ECO:0000259" key="10">
    <source>
        <dbReference type="Pfam" id="PF07730"/>
    </source>
</evidence>
<name>A0A2Y8ZTK7_9MICO</name>
<keyword evidence="8" id="KW-0902">Two-component regulatory system</keyword>
<keyword evidence="9" id="KW-0812">Transmembrane</keyword>
<feature type="transmembrane region" description="Helical" evidence="9">
    <location>
        <begin position="58"/>
        <end position="76"/>
    </location>
</feature>
<dbReference type="OrthoDB" id="227596at2"/>
<dbReference type="EC" id="2.7.13.3" evidence="2"/>
<dbReference type="Gene3D" id="1.20.5.1930">
    <property type="match status" value="1"/>
</dbReference>
<sequence length="425" mass="46756">MDSMDRAPAGRPTDKWWLARSVLIVVICALTGLFAVLLATAAKNPQLEIHWPKDVDPVVTGVEIVMVLILAALTVWRGRWPVQLSLIASILTILLPLGGMVPTVLMFNVLISDVRRGWRVGCSAMAILAIFVSIWRDTQHRSHDTSFWRNVLAMRDGQDFPWWLVVALTALIAAVVIGIAAFVRDWRRGHQAERDAEEARGELTTQLLRQQEREEVAREVHDALGHRLSLLNLHASALEMQAKGNEPLARSARVVQENAQQSAADLRALLAVLRDPKTPELHDGLPGLADLPQLLEETRLAGTPITASFFVDDSGPLNPEFSRDCYRIVQELLTNARKHAPGEPLRIHIDVTPQHGADITAVNQLSPATPDEFTEGNGLLGIRERARRTGGDAEAAIEHNVSTGSGDTAVFRTTVHLPWPDAKAP</sequence>
<evidence type="ECO:0000256" key="8">
    <source>
        <dbReference type="ARBA" id="ARBA00023012"/>
    </source>
</evidence>
<dbReference type="Pfam" id="PF07730">
    <property type="entry name" value="HisKA_3"/>
    <property type="match status" value="1"/>
</dbReference>
<reference evidence="12" key="1">
    <citation type="submission" date="2016-10" db="EMBL/GenBank/DDBJ databases">
        <authorList>
            <person name="Varghese N."/>
            <person name="Submissions S."/>
        </authorList>
    </citation>
    <scope>NUCLEOTIDE SEQUENCE [LARGE SCALE GENOMIC DNA]</scope>
    <source>
        <strain evidence="12">DSM 22951</strain>
    </source>
</reference>
<keyword evidence="12" id="KW-1185">Reference proteome</keyword>
<evidence type="ECO:0000256" key="6">
    <source>
        <dbReference type="ARBA" id="ARBA00022777"/>
    </source>
</evidence>
<dbReference type="GO" id="GO:0016020">
    <property type="term" value="C:membrane"/>
    <property type="evidence" value="ECO:0007669"/>
    <property type="project" value="InterPro"/>
</dbReference>
<evidence type="ECO:0000256" key="1">
    <source>
        <dbReference type="ARBA" id="ARBA00000085"/>
    </source>
</evidence>
<evidence type="ECO:0000256" key="2">
    <source>
        <dbReference type="ARBA" id="ARBA00012438"/>
    </source>
</evidence>
<keyword evidence="6 11" id="KW-0418">Kinase</keyword>
<keyword evidence="3" id="KW-0597">Phosphoprotein</keyword>
<comment type="catalytic activity">
    <reaction evidence="1">
        <text>ATP + protein L-histidine = ADP + protein N-phospho-L-histidine.</text>
        <dbReference type="EC" id="2.7.13.3"/>
    </reaction>
</comment>
<dbReference type="PANTHER" id="PTHR24421:SF10">
    <property type="entry name" value="NITRATE_NITRITE SENSOR PROTEIN NARQ"/>
    <property type="match status" value="1"/>
</dbReference>
<feature type="transmembrane region" description="Helical" evidence="9">
    <location>
        <begin position="117"/>
        <end position="135"/>
    </location>
</feature>
<dbReference type="GO" id="GO:0046983">
    <property type="term" value="F:protein dimerization activity"/>
    <property type="evidence" value="ECO:0007669"/>
    <property type="project" value="InterPro"/>
</dbReference>
<accession>A0A2Y8ZTK7</accession>
<dbReference type="EMBL" id="UESZ01000001">
    <property type="protein sequence ID" value="SSA35731.1"/>
    <property type="molecule type" value="Genomic_DNA"/>
</dbReference>
<keyword evidence="7" id="KW-0067">ATP-binding</keyword>
<dbReference type="Gene3D" id="3.30.565.10">
    <property type="entry name" value="Histidine kinase-like ATPase, C-terminal domain"/>
    <property type="match status" value="1"/>
</dbReference>
<evidence type="ECO:0000256" key="3">
    <source>
        <dbReference type="ARBA" id="ARBA00022553"/>
    </source>
</evidence>
<gene>
    <name evidence="11" type="ORF">SAMN04489750_3102</name>
</gene>
<evidence type="ECO:0000313" key="12">
    <source>
        <dbReference type="Proteomes" id="UP000250028"/>
    </source>
</evidence>